<organism evidence="1 2">
    <name type="scientific">Racocetra persica</name>
    <dbReference type="NCBI Taxonomy" id="160502"/>
    <lineage>
        <taxon>Eukaryota</taxon>
        <taxon>Fungi</taxon>
        <taxon>Fungi incertae sedis</taxon>
        <taxon>Mucoromycota</taxon>
        <taxon>Glomeromycotina</taxon>
        <taxon>Glomeromycetes</taxon>
        <taxon>Diversisporales</taxon>
        <taxon>Gigasporaceae</taxon>
        <taxon>Racocetra</taxon>
    </lineage>
</organism>
<dbReference type="Proteomes" id="UP000789920">
    <property type="component" value="Unassembled WGS sequence"/>
</dbReference>
<feature type="non-terminal residue" evidence="1">
    <location>
        <position position="155"/>
    </location>
</feature>
<feature type="non-terminal residue" evidence="1">
    <location>
        <position position="1"/>
    </location>
</feature>
<evidence type="ECO:0000313" key="2">
    <source>
        <dbReference type="Proteomes" id="UP000789920"/>
    </source>
</evidence>
<reference evidence="1" key="1">
    <citation type="submission" date="2021-06" db="EMBL/GenBank/DDBJ databases">
        <authorList>
            <person name="Kallberg Y."/>
            <person name="Tangrot J."/>
            <person name="Rosling A."/>
        </authorList>
    </citation>
    <scope>NUCLEOTIDE SEQUENCE</scope>
    <source>
        <strain evidence="1">MA461A</strain>
    </source>
</reference>
<name>A0ACA9RDP3_9GLOM</name>
<keyword evidence="2" id="KW-1185">Reference proteome</keyword>
<sequence length="155" mass="17624">QFAHDLVIRQRTGKPVVKYGAEGRHLKVCGDLGQVVSMEFDLRNEKNIEEAVRHSDIVYNLIGRDHETRNFTFEQVHVEGAARIAKISREAGVSALNANKNPPSKFFSSKVLDVAQALKRMLKDELTTGETYELFGPREFTCEEVYDLIRDLTEN</sequence>
<gene>
    <name evidence="1" type="ORF">RPERSI_LOCUS18760</name>
</gene>
<accession>A0ACA9RDP3</accession>
<proteinExistence type="predicted"/>
<dbReference type="EMBL" id="CAJVQC010050224">
    <property type="protein sequence ID" value="CAG8788720.1"/>
    <property type="molecule type" value="Genomic_DNA"/>
</dbReference>
<evidence type="ECO:0000313" key="1">
    <source>
        <dbReference type="EMBL" id="CAG8788720.1"/>
    </source>
</evidence>
<comment type="caution">
    <text evidence="1">The sequence shown here is derived from an EMBL/GenBank/DDBJ whole genome shotgun (WGS) entry which is preliminary data.</text>
</comment>
<protein>
    <submittedName>
        <fullName evidence="1">11822_t:CDS:1</fullName>
    </submittedName>
</protein>